<dbReference type="Gene3D" id="3.10.40.10">
    <property type="entry name" value="Aerolysin/Pertussis toxin (APT), N-terminal domain"/>
    <property type="match status" value="1"/>
</dbReference>
<evidence type="ECO:0000313" key="3">
    <source>
        <dbReference type="Proteomes" id="UP000216429"/>
    </source>
</evidence>
<dbReference type="InterPro" id="IPR016187">
    <property type="entry name" value="CTDL_fold"/>
</dbReference>
<sequence length="206" mass="21906">MTLRALHRWLGGLACLAGTAVQAQPWPEPLLIGPGYGHCPDFYRALSLREARQPELLARLQRLPAGTYGLVDGKYLSGPQGGTLVTATADEAGSLPRNLCLAWSTIAQAGPGPSLPRPDAQGHLHYVGVQVSALERPLGKACARFSQRGQPVAAGCLDAALSSPQTDQLLLAFRLGSTLRLTLNSKQPRGRLSTGQAAYRIESISY</sequence>
<accession>A0A261VJP9</accession>
<protein>
    <submittedName>
        <fullName evidence="2">Toxin</fullName>
    </submittedName>
</protein>
<proteinExistence type="predicted"/>
<dbReference type="SUPFAM" id="SSF56436">
    <property type="entry name" value="C-type lectin-like"/>
    <property type="match status" value="1"/>
</dbReference>
<name>A0A261VJP9_9BORD</name>
<reference evidence="3" key="1">
    <citation type="submission" date="2017-05" db="EMBL/GenBank/DDBJ databases">
        <title>Complete and WGS of Bordetella genogroups.</title>
        <authorList>
            <person name="Spilker T."/>
            <person name="Lipuma J."/>
        </authorList>
    </citation>
    <scope>NUCLEOTIDE SEQUENCE [LARGE SCALE GENOMIC DNA]</scope>
    <source>
        <strain evidence="3">AU6712</strain>
    </source>
</reference>
<evidence type="ECO:0000256" key="1">
    <source>
        <dbReference type="SAM" id="SignalP"/>
    </source>
</evidence>
<dbReference type="AlphaFoldDB" id="A0A261VJP9"/>
<dbReference type="InterPro" id="IPR037015">
    <property type="entry name" value="APT_N_sf"/>
</dbReference>
<organism evidence="2 3">
    <name type="scientific">Bordetella genomosp. 12</name>
    <dbReference type="NCBI Taxonomy" id="463035"/>
    <lineage>
        <taxon>Bacteria</taxon>
        <taxon>Pseudomonadati</taxon>
        <taxon>Pseudomonadota</taxon>
        <taxon>Betaproteobacteria</taxon>
        <taxon>Burkholderiales</taxon>
        <taxon>Alcaligenaceae</taxon>
        <taxon>Bordetella</taxon>
    </lineage>
</organism>
<dbReference type="EMBL" id="NEVU01000002">
    <property type="protein sequence ID" value="OZI73961.1"/>
    <property type="molecule type" value="Genomic_DNA"/>
</dbReference>
<dbReference type="RefSeq" id="WP_208621905.1">
    <property type="nucleotide sequence ID" value="NZ_NEVU01000002.1"/>
</dbReference>
<feature type="signal peptide" evidence="1">
    <location>
        <begin position="1"/>
        <end position="23"/>
    </location>
</feature>
<evidence type="ECO:0000313" key="2">
    <source>
        <dbReference type="EMBL" id="OZI73961.1"/>
    </source>
</evidence>
<comment type="caution">
    <text evidence="2">The sequence shown here is derived from an EMBL/GenBank/DDBJ whole genome shotgun (WGS) entry which is preliminary data.</text>
</comment>
<gene>
    <name evidence="2" type="ORF">CAL22_05510</name>
</gene>
<dbReference type="Proteomes" id="UP000216429">
    <property type="component" value="Unassembled WGS sequence"/>
</dbReference>
<keyword evidence="1" id="KW-0732">Signal</keyword>
<feature type="chain" id="PRO_5012876247" evidence="1">
    <location>
        <begin position="24"/>
        <end position="206"/>
    </location>
</feature>
<keyword evidence="3" id="KW-1185">Reference proteome</keyword>